<organism evidence="2">
    <name type="scientific">Desulfovibrio sp. U5L</name>
    <dbReference type="NCBI Taxonomy" id="596152"/>
    <lineage>
        <taxon>Bacteria</taxon>
        <taxon>Pseudomonadati</taxon>
        <taxon>Thermodesulfobacteriota</taxon>
        <taxon>Desulfovibrionia</taxon>
        <taxon>Desulfovibrionales</taxon>
        <taxon>Desulfovibrionaceae</taxon>
        <taxon>Desulfovibrio</taxon>
    </lineage>
</organism>
<keyword evidence="1" id="KW-0175">Coiled coil</keyword>
<evidence type="ECO:0000256" key="1">
    <source>
        <dbReference type="SAM" id="Coils"/>
    </source>
</evidence>
<dbReference type="HOGENOM" id="CLU_162531_0_0_7"/>
<accession>I2Q678</accession>
<sequence>MPTNNPAATDADASLERELAGLKAQYERLRDDKVRTEQDLSHLQNQLAELEAKAQADYGTSDPEALRRLLEQKRADNARLVAEYRDHIATVRQELESVEKAFEG</sequence>
<dbReference type="STRING" id="596152.DesU5LDRAFT_3664"/>
<dbReference type="AlphaFoldDB" id="I2Q678"/>
<evidence type="ECO:0000313" key="2">
    <source>
        <dbReference type="EMBL" id="EIG55284.1"/>
    </source>
</evidence>
<dbReference type="OrthoDB" id="5457292at2"/>
<proteinExistence type="predicted"/>
<gene>
    <name evidence="2" type="ORF">DesU5LDRAFT_3664</name>
</gene>
<dbReference type="eggNOG" id="ENOG5033IIH">
    <property type="taxonomic scope" value="Bacteria"/>
</dbReference>
<dbReference type="EMBL" id="JH600068">
    <property type="protein sequence ID" value="EIG55284.1"/>
    <property type="molecule type" value="Genomic_DNA"/>
</dbReference>
<feature type="coiled-coil region" evidence="1">
    <location>
        <begin position="12"/>
        <end position="53"/>
    </location>
</feature>
<reference evidence="2" key="1">
    <citation type="submission" date="2011-11" db="EMBL/GenBank/DDBJ databases">
        <title>Improved High-Quality Draft sequence of Desulfovibrio sp. U5L.</title>
        <authorList>
            <consortium name="US DOE Joint Genome Institute"/>
            <person name="Lucas S."/>
            <person name="Han J."/>
            <person name="Lapidus A."/>
            <person name="Cheng J.-F."/>
            <person name="Goodwin L."/>
            <person name="Pitluck S."/>
            <person name="Peters L."/>
            <person name="Ovchinnikova G."/>
            <person name="Held B."/>
            <person name="Detter J.C."/>
            <person name="Han C."/>
            <person name="Tapia R."/>
            <person name="Land M."/>
            <person name="Hauser L."/>
            <person name="Kyrpides N."/>
            <person name="Ivanova N."/>
            <person name="Pagani I."/>
            <person name="Gabster J."/>
            <person name="Walker C."/>
            <person name="Stolyar S."/>
            <person name="Stahl D."/>
            <person name="Arkin A."/>
            <person name="Dehal P."/>
            <person name="Hazen T."/>
            <person name="Woyke T."/>
        </authorList>
    </citation>
    <scope>NUCLEOTIDE SEQUENCE [LARGE SCALE GENOMIC DNA]</scope>
    <source>
        <strain evidence="2">U5L</strain>
    </source>
</reference>
<name>I2Q678_9BACT</name>
<protein>
    <submittedName>
        <fullName evidence="2">Uncharacterized protein</fullName>
    </submittedName>
</protein>